<name>A0A444YJI1_ARAHY</name>
<dbReference type="Pfam" id="PF00026">
    <property type="entry name" value="Asp"/>
    <property type="match status" value="1"/>
</dbReference>
<dbReference type="InterPro" id="IPR001969">
    <property type="entry name" value="Aspartic_peptidase_AS"/>
</dbReference>
<keyword evidence="5" id="KW-0732">Signal</keyword>
<dbReference type="Pfam" id="PF05184">
    <property type="entry name" value="SapB_1"/>
    <property type="match status" value="1"/>
</dbReference>
<dbReference type="InterPro" id="IPR001461">
    <property type="entry name" value="Aspartic_peptidase_A1"/>
</dbReference>
<dbReference type="GO" id="GO:0005773">
    <property type="term" value="C:vacuole"/>
    <property type="evidence" value="ECO:0007669"/>
    <property type="project" value="UniProtKB-SubCell"/>
</dbReference>
<proteinExistence type="inferred from homology"/>
<dbReference type="PANTHER" id="PTHR47966">
    <property type="entry name" value="BETA-SITE APP-CLEAVING ENZYME, ISOFORM A-RELATED"/>
    <property type="match status" value="1"/>
</dbReference>
<evidence type="ECO:0000259" key="13">
    <source>
        <dbReference type="PROSITE" id="PS51767"/>
    </source>
</evidence>
<comment type="subcellular location">
    <subcellularLocation>
        <location evidence="1">Vacuole</location>
    </subcellularLocation>
</comment>
<dbReference type="PANTHER" id="PTHR47966:SF78">
    <property type="entry name" value="FUNGAL PROTEINASE A, ASPARTIC PROTEINASE SUPERFAMILY PROTEIN"/>
    <property type="match status" value="1"/>
</dbReference>
<evidence type="ECO:0000256" key="3">
    <source>
        <dbReference type="ARBA" id="ARBA00022554"/>
    </source>
</evidence>
<keyword evidence="7 11" id="KW-0378">Hydrolase</keyword>
<evidence type="ECO:0000256" key="11">
    <source>
        <dbReference type="RuleBase" id="RU000454"/>
    </source>
</evidence>
<dbReference type="InterPro" id="IPR007856">
    <property type="entry name" value="SapB_1"/>
</dbReference>
<dbReference type="EMBL" id="SDMP01000016">
    <property type="protein sequence ID" value="RYR02029.1"/>
    <property type="molecule type" value="Genomic_DNA"/>
</dbReference>
<protein>
    <recommendedName>
        <fullName evidence="16">Aspartic proteinase</fullName>
    </recommendedName>
</protein>
<dbReference type="PROSITE" id="PS51767">
    <property type="entry name" value="PEPTIDASE_A1"/>
    <property type="match status" value="1"/>
</dbReference>
<evidence type="ECO:0000256" key="7">
    <source>
        <dbReference type="ARBA" id="ARBA00022801"/>
    </source>
</evidence>
<evidence type="ECO:0008006" key="16">
    <source>
        <dbReference type="Google" id="ProtNLM"/>
    </source>
</evidence>
<dbReference type="InterPro" id="IPR008139">
    <property type="entry name" value="SaposinB_dom"/>
</dbReference>
<dbReference type="GO" id="GO:0006629">
    <property type="term" value="P:lipid metabolic process"/>
    <property type="evidence" value="ECO:0007669"/>
    <property type="project" value="InterPro"/>
</dbReference>
<dbReference type="SUPFAM" id="SSF50630">
    <property type="entry name" value="Acid proteases"/>
    <property type="match status" value="1"/>
</dbReference>
<accession>A0A444YJI1</accession>
<feature type="domain" description="Peptidase A1" evidence="13">
    <location>
        <begin position="1"/>
        <end position="290"/>
    </location>
</feature>
<dbReference type="FunFam" id="2.40.70.10:FF:000115">
    <property type="entry name" value="Lysosomal aspartic protease"/>
    <property type="match status" value="1"/>
</dbReference>
<dbReference type="InterPro" id="IPR021109">
    <property type="entry name" value="Peptidase_aspartic_dom_sf"/>
</dbReference>
<gene>
    <name evidence="14" type="ORF">Ahy_B06g080879</name>
</gene>
<evidence type="ECO:0000256" key="5">
    <source>
        <dbReference type="ARBA" id="ARBA00022729"/>
    </source>
</evidence>
<dbReference type="InterPro" id="IPR033121">
    <property type="entry name" value="PEPTIDASE_A1"/>
</dbReference>
<keyword evidence="6 11" id="KW-0064">Aspartyl protease</keyword>
<dbReference type="Gene3D" id="2.40.70.10">
    <property type="entry name" value="Acid Proteases"/>
    <property type="match status" value="2"/>
</dbReference>
<dbReference type="PROSITE" id="PS50015">
    <property type="entry name" value="SAP_B"/>
    <property type="match status" value="2"/>
</dbReference>
<evidence type="ECO:0000256" key="8">
    <source>
        <dbReference type="ARBA" id="ARBA00023145"/>
    </source>
</evidence>
<comment type="similarity">
    <text evidence="2 11">Belongs to the peptidase A1 family.</text>
</comment>
<evidence type="ECO:0000313" key="14">
    <source>
        <dbReference type="EMBL" id="RYR02029.1"/>
    </source>
</evidence>
<keyword evidence="8" id="KW-0865">Zymogen</keyword>
<dbReference type="InterPro" id="IPR008138">
    <property type="entry name" value="SapB_2"/>
</dbReference>
<dbReference type="Pfam" id="PF03489">
    <property type="entry name" value="SapB_2"/>
    <property type="match status" value="1"/>
</dbReference>
<dbReference type="GO" id="GO:0006508">
    <property type="term" value="P:proteolysis"/>
    <property type="evidence" value="ECO:0007669"/>
    <property type="project" value="UniProtKB-KW"/>
</dbReference>
<dbReference type="FunFam" id="1.10.225.10:FF:000001">
    <property type="entry name" value="Aspartic proteinase A1"/>
    <property type="match status" value="1"/>
</dbReference>
<keyword evidence="10" id="KW-0325">Glycoprotein</keyword>
<evidence type="ECO:0000256" key="9">
    <source>
        <dbReference type="ARBA" id="ARBA00023157"/>
    </source>
</evidence>
<dbReference type="FunFam" id="2.40.70.10:FF:000044">
    <property type="entry name" value="Lysosomal aspartic protease"/>
    <property type="match status" value="1"/>
</dbReference>
<feature type="domain" description="Saposin B-type" evidence="12">
    <location>
        <begin position="163"/>
        <end position="204"/>
    </location>
</feature>
<evidence type="ECO:0000256" key="1">
    <source>
        <dbReference type="ARBA" id="ARBA00004116"/>
    </source>
</evidence>
<organism evidence="14 15">
    <name type="scientific">Arachis hypogaea</name>
    <name type="common">Peanut</name>
    <dbReference type="NCBI Taxonomy" id="3818"/>
    <lineage>
        <taxon>Eukaryota</taxon>
        <taxon>Viridiplantae</taxon>
        <taxon>Streptophyta</taxon>
        <taxon>Embryophyta</taxon>
        <taxon>Tracheophyta</taxon>
        <taxon>Spermatophyta</taxon>
        <taxon>Magnoliopsida</taxon>
        <taxon>eudicotyledons</taxon>
        <taxon>Gunneridae</taxon>
        <taxon>Pentapetalae</taxon>
        <taxon>rosids</taxon>
        <taxon>fabids</taxon>
        <taxon>Fabales</taxon>
        <taxon>Fabaceae</taxon>
        <taxon>Papilionoideae</taxon>
        <taxon>50 kb inversion clade</taxon>
        <taxon>dalbergioids sensu lato</taxon>
        <taxon>Dalbergieae</taxon>
        <taxon>Pterocarpus clade</taxon>
        <taxon>Arachis</taxon>
    </lineage>
</organism>
<dbReference type="Proteomes" id="UP000289738">
    <property type="component" value="Chromosome B06"/>
</dbReference>
<dbReference type="PROSITE" id="PS00141">
    <property type="entry name" value="ASP_PROTEASE"/>
    <property type="match status" value="1"/>
</dbReference>
<evidence type="ECO:0000256" key="6">
    <source>
        <dbReference type="ARBA" id="ARBA00022750"/>
    </source>
</evidence>
<dbReference type="AlphaFoldDB" id="A0A444YJI1"/>
<evidence type="ECO:0000259" key="12">
    <source>
        <dbReference type="PROSITE" id="PS50015"/>
    </source>
</evidence>
<dbReference type="SUPFAM" id="SSF47862">
    <property type="entry name" value="Saposin"/>
    <property type="match status" value="1"/>
</dbReference>
<evidence type="ECO:0000256" key="10">
    <source>
        <dbReference type="ARBA" id="ARBA00023180"/>
    </source>
</evidence>
<feature type="domain" description="Saposin B-type" evidence="12">
    <location>
        <begin position="104"/>
        <end position="144"/>
    </location>
</feature>
<keyword evidence="15" id="KW-1185">Reference proteome</keyword>
<keyword evidence="9" id="KW-1015">Disulfide bond</keyword>
<comment type="caution">
    <text evidence="14">The sequence shown here is derived from an EMBL/GenBank/DDBJ whole genome shotgun (WGS) entry which is preliminary data.</text>
</comment>
<dbReference type="PRINTS" id="PR00792">
    <property type="entry name" value="PEPSIN"/>
</dbReference>
<evidence type="ECO:0000256" key="2">
    <source>
        <dbReference type="ARBA" id="ARBA00007447"/>
    </source>
</evidence>
<sequence length="293" mass="31565">MMDQNLVNEKVFSFWLSGDPNAKKGGELVFGGVDPKHFKGEHIYVPVTTKGYWQIEMGDFYVGGVSTGVCGGGCAAIVDSGTSLLAGPTPVVAEINHAIGAEGVLSVECKEVVSQYGEMIWDLLVSGVQPGEICSQVGLCSSKKSVGIEMVTEKVQSEVSAKDTPLCSSCQMLVIWIQNQLSQKNTKDRVFNYVNQLCESLPSPSGESVISCDSLSRMPNITFTIGDKPFVLTPDQYILRTGEGITEVCLSGFIALDVPAPRGPLWILGDVFMRVYHTVFDYGNLQVGFAKSA</sequence>
<evidence type="ECO:0000256" key="4">
    <source>
        <dbReference type="ARBA" id="ARBA00022670"/>
    </source>
</evidence>
<evidence type="ECO:0000313" key="15">
    <source>
        <dbReference type="Proteomes" id="UP000289738"/>
    </source>
</evidence>
<dbReference type="Gene3D" id="1.10.225.10">
    <property type="entry name" value="Saposin-like"/>
    <property type="match status" value="1"/>
</dbReference>
<keyword evidence="3" id="KW-0926">Vacuole</keyword>
<dbReference type="InterPro" id="IPR011001">
    <property type="entry name" value="Saposin-like"/>
</dbReference>
<keyword evidence="4 11" id="KW-0645">Protease</keyword>
<dbReference type="GO" id="GO:0004190">
    <property type="term" value="F:aspartic-type endopeptidase activity"/>
    <property type="evidence" value="ECO:0007669"/>
    <property type="project" value="UniProtKB-KW"/>
</dbReference>
<reference evidence="14 15" key="1">
    <citation type="submission" date="2019-01" db="EMBL/GenBank/DDBJ databases">
        <title>Sequencing of cultivated peanut Arachis hypogaea provides insights into genome evolution and oil improvement.</title>
        <authorList>
            <person name="Chen X."/>
        </authorList>
    </citation>
    <scope>NUCLEOTIDE SEQUENCE [LARGE SCALE GENOMIC DNA]</scope>
    <source>
        <strain evidence="15">cv. Fuhuasheng</strain>
        <tissue evidence="14">Leaves</tissue>
    </source>
</reference>